<dbReference type="GO" id="GO:0016491">
    <property type="term" value="F:oxidoreductase activity"/>
    <property type="evidence" value="ECO:0007669"/>
    <property type="project" value="UniProtKB-KW"/>
</dbReference>
<comment type="similarity">
    <text evidence="3">In the N-terminal section; belongs to the NADH:flavin oxidoreductase/NADH oxidase family.</text>
</comment>
<dbReference type="EMBL" id="UINC01006293">
    <property type="protein sequence ID" value="SVA26668.1"/>
    <property type="molecule type" value="Genomic_DNA"/>
</dbReference>
<dbReference type="GO" id="GO:0046872">
    <property type="term" value="F:metal ion binding"/>
    <property type="evidence" value="ECO:0007669"/>
    <property type="project" value="UniProtKB-KW"/>
</dbReference>
<evidence type="ECO:0000256" key="7">
    <source>
        <dbReference type="ARBA" id="ARBA00023002"/>
    </source>
</evidence>
<dbReference type="SUPFAM" id="SSF51395">
    <property type="entry name" value="FMN-linked oxidoreductases"/>
    <property type="match status" value="1"/>
</dbReference>
<comment type="cofactor">
    <cofactor evidence="2">
        <name>[4Fe-4S] cluster</name>
        <dbReference type="ChEBI" id="CHEBI:49883"/>
    </cofactor>
</comment>
<dbReference type="PANTHER" id="PTHR42917">
    <property type="entry name" value="2,4-DIENOYL-COA REDUCTASE"/>
    <property type="match status" value="1"/>
</dbReference>
<keyword evidence="5" id="KW-0288">FMN</keyword>
<dbReference type="Gene3D" id="3.20.20.70">
    <property type="entry name" value="Aldolase class I"/>
    <property type="match status" value="1"/>
</dbReference>
<gene>
    <name evidence="12" type="ORF">METZ01_LOCUS79522</name>
</gene>
<dbReference type="GO" id="GO:0051536">
    <property type="term" value="F:iron-sulfur cluster binding"/>
    <property type="evidence" value="ECO:0007669"/>
    <property type="project" value="UniProtKB-KW"/>
</dbReference>
<evidence type="ECO:0000256" key="4">
    <source>
        <dbReference type="ARBA" id="ARBA00022630"/>
    </source>
</evidence>
<evidence type="ECO:0008006" key="13">
    <source>
        <dbReference type="Google" id="ProtNLM"/>
    </source>
</evidence>
<keyword evidence="7" id="KW-0560">Oxidoreductase</keyword>
<evidence type="ECO:0000256" key="2">
    <source>
        <dbReference type="ARBA" id="ARBA00001966"/>
    </source>
</evidence>
<dbReference type="AlphaFoldDB" id="A0A381UGA5"/>
<keyword evidence="4" id="KW-0285">Flavoprotein</keyword>
<evidence type="ECO:0000256" key="6">
    <source>
        <dbReference type="ARBA" id="ARBA00022723"/>
    </source>
</evidence>
<accession>A0A381UGA5</accession>
<evidence type="ECO:0000313" key="12">
    <source>
        <dbReference type="EMBL" id="SVA26668.1"/>
    </source>
</evidence>
<reference evidence="12" key="1">
    <citation type="submission" date="2018-05" db="EMBL/GenBank/DDBJ databases">
        <authorList>
            <person name="Lanie J.A."/>
            <person name="Ng W.-L."/>
            <person name="Kazmierczak K.M."/>
            <person name="Andrzejewski T.M."/>
            <person name="Davidsen T.M."/>
            <person name="Wayne K.J."/>
            <person name="Tettelin H."/>
            <person name="Glass J.I."/>
            <person name="Rusch D."/>
            <person name="Podicherti R."/>
            <person name="Tsui H.-C.T."/>
            <person name="Winkler M.E."/>
        </authorList>
    </citation>
    <scope>NUCLEOTIDE SEQUENCE</scope>
</reference>
<dbReference type="InterPro" id="IPR023753">
    <property type="entry name" value="FAD/NAD-binding_dom"/>
</dbReference>
<evidence type="ECO:0000256" key="8">
    <source>
        <dbReference type="ARBA" id="ARBA00023004"/>
    </source>
</evidence>
<proteinExistence type="inferred from homology"/>
<dbReference type="PRINTS" id="PR00368">
    <property type="entry name" value="FADPNR"/>
</dbReference>
<feature type="domain" description="NADH:flavin oxidoreductase/NADH oxidase N-terminal" evidence="10">
    <location>
        <begin position="8"/>
        <end position="346"/>
    </location>
</feature>
<evidence type="ECO:0000256" key="5">
    <source>
        <dbReference type="ARBA" id="ARBA00022643"/>
    </source>
</evidence>
<evidence type="ECO:0000259" key="10">
    <source>
        <dbReference type="Pfam" id="PF00724"/>
    </source>
</evidence>
<name>A0A381UGA5_9ZZZZ</name>
<dbReference type="InterPro" id="IPR001155">
    <property type="entry name" value="OxRdtase_FMN_N"/>
</dbReference>
<evidence type="ECO:0000256" key="1">
    <source>
        <dbReference type="ARBA" id="ARBA00001917"/>
    </source>
</evidence>
<evidence type="ECO:0000259" key="11">
    <source>
        <dbReference type="Pfam" id="PF07992"/>
    </source>
</evidence>
<organism evidence="12">
    <name type="scientific">marine metagenome</name>
    <dbReference type="NCBI Taxonomy" id="408172"/>
    <lineage>
        <taxon>unclassified sequences</taxon>
        <taxon>metagenomes</taxon>
        <taxon>ecological metagenomes</taxon>
    </lineage>
</organism>
<comment type="cofactor">
    <cofactor evidence="1">
        <name>FMN</name>
        <dbReference type="ChEBI" id="CHEBI:58210"/>
    </cofactor>
</comment>
<keyword evidence="6" id="KW-0479">Metal-binding</keyword>
<dbReference type="Pfam" id="PF07992">
    <property type="entry name" value="Pyr_redox_2"/>
    <property type="match status" value="1"/>
</dbReference>
<feature type="domain" description="FAD/NAD(P)-binding" evidence="11">
    <location>
        <begin position="392"/>
        <end position="622"/>
    </location>
</feature>
<dbReference type="GO" id="GO:0010181">
    <property type="term" value="F:FMN binding"/>
    <property type="evidence" value="ECO:0007669"/>
    <property type="project" value="InterPro"/>
</dbReference>
<dbReference type="InterPro" id="IPR051793">
    <property type="entry name" value="NADH:flavin_oxidoreductase"/>
</dbReference>
<dbReference type="SUPFAM" id="SSF51905">
    <property type="entry name" value="FAD/NAD(P)-binding domain"/>
    <property type="match status" value="1"/>
</dbReference>
<keyword evidence="8" id="KW-0408">Iron</keyword>
<dbReference type="InterPro" id="IPR013785">
    <property type="entry name" value="Aldolase_TIM"/>
</dbReference>
<dbReference type="PANTHER" id="PTHR42917:SF2">
    <property type="entry name" value="2,4-DIENOYL-COA REDUCTASE [(2E)-ENOYL-COA-PRODUCING]"/>
    <property type="match status" value="1"/>
</dbReference>
<evidence type="ECO:0000256" key="9">
    <source>
        <dbReference type="ARBA" id="ARBA00023014"/>
    </source>
</evidence>
<protein>
    <recommendedName>
        <fullName evidence="13">NADH:flavin oxidoreductase/NADH oxidase N-terminal domain-containing protein</fullName>
    </recommendedName>
</protein>
<dbReference type="Gene3D" id="3.50.50.60">
    <property type="entry name" value="FAD/NAD(P)-binding domain"/>
    <property type="match status" value="1"/>
</dbReference>
<sequence>MAEIFPNLFSSLKIGHYTLKNRIMNTGHAAHFQTGDGLPTERYVDYVRERAKGGAGIIVTGHTVPHYDGDASLSLANYDDRITPIYQRFAEATHAYDVPVLAQLGHRGRRVADAGAYLQRPNMAPSAIPAPDFSTPQLVPHAMSIAEVEAVVEMFTNAAKRVQKSGMDGIELSVGMDYLFANFLSEQANQRDDKYGGGTLAERMTFLEEVVDAIRSELGARLLLGIRFYDDLVDYSLELKDYQAVARLLEIGGKVDYFNMWQGIVPSPKSGRAHWPSHHFQPGQFSYLPAALKEVVSLPVVGAGRIDSPSIAEGMIAEGKTDIVGMARALIADPHLPNKVQAGRIDEIRTCIACTQSCVGHIYLGMGVGCIYNPVTGREAEWGNLETAKDKKKVAIIGGGPAGMEAARTCAERGHQVVLFEKDRRLGGQIQLIMRTPSRENFEEIILFFERQLERLGVEVRLDRQADVDEILSEKPEAVVVATGSSAYRPEILGTEQRHVLTSRDVIRGNAEIGQRVLVVDTLGRAEGATTAEMLADQGREVEIVTGLEYVARDMPPPAWHPLMEQLMLKGVTLTPFTGVWEILENSVEAYNVVTWEPRTMEGVDTVVLASGGEADDSLFHSLTGEAPQLHQIGDCYQPRDIELAVIDGHRIGREI</sequence>
<evidence type="ECO:0000256" key="3">
    <source>
        <dbReference type="ARBA" id="ARBA00011048"/>
    </source>
</evidence>
<dbReference type="Pfam" id="PF00724">
    <property type="entry name" value="Oxidored_FMN"/>
    <property type="match status" value="1"/>
</dbReference>
<dbReference type="Gene3D" id="3.40.50.720">
    <property type="entry name" value="NAD(P)-binding Rossmann-like Domain"/>
    <property type="match status" value="1"/>
</dbReference>
<dbReference type="InterPro" id="IPR036188">
    <property type="entry name" value="FAD/NAD-bd_sf"/>
</dbReference>
<keyword evidence="9" id="KW-0411">Iron-sulfur</keyword>